<name>A0A3S3NVK9_9ACAR</name>
<reference evidence="2 3" key="1">
    <citation type="journal article" date="2018" name="Gigascience">
        <title>Genomes of trombidid mites reveal novel predicted allergens and laterally-transferred genes associated with secondary metabolism.</title>
        <authorList>
            <person name="Dong X."/>
            <person name="Chaisiri K."/>
            <person name="Xia D."/>
            <person name="Armstrong S.D."/>
            <person name="Fang Y."/>
            <person name="Donnelly M.J."/>
            <person name="Kadowaki T."/>
            <person name="McGarry J.W."/>
            <person name="Darby A.C."/>
            <person name="Makepeace B.L."/>
        </authorList>
    </citation>
    <scope>NUCLEOTIDE SEQUENCE [LARGE SCALE GENOMIC DNA]</scope>
    <source>
        <strain evidence="2">UoL-WK</strain>
    </source>
</reference>
<dbReference type="EMBL" id="NCKU01014673">
    <property type="protein sequence ID" value="RWR99541.1"/>
    <property type="molecule type" value="Genomic_DNA"/>
</dbReference>
<gene>
    <name evidence="2" type="ORF">B4U79_18771</name>
</gene>
<sequence length="121" mass="14233">MKKDAFVEYDYIGTRDYFAPECFSSNVVSSYVDYWALTVSVMKVYYGFHPIEHASTPRLTKNNILYNSPYYSLRNKPPHTASEQEFFLAFLEKNPDDRPNPPSFSDFAFFSSFTKDDFHIY</sequence>
<proteinExistence type="predicted"/>
<evidence type="ECO:0000259" key="1">
    <source>
        <dbReference type="PROSITE" id="PS50011"/>
    </source>
</evidence>
<dbReference type="Pfam" id="PF00069">
    <property type="entry name" value="Pkinase"/>
    <property type="match status" value="1"/>
</dbReference>
<feature type="domain" description="Protein kinase" evidence="1">
    <location>
        <begin position="1"/>
        <end position="110"/>
    </location>
</feature>
<dbReference type="OrthoDB" id="541276at2759"/>
<dbReference type="Gene3D" id="1.10.510.10">
    <property type="entry name" value="Transferase(Phosphotransferase) domain 1"/>
    <property type="match status" value="1"/>
</dbReference>
<dbReference type="Proteomes" id="UP000285301">
    <property type="component" value="Unassembled WGS sequence"/>
</dbReference>
<dbReference type="GO" id="GO:0004672">
    <property type="term" value="F:protein kinase activity"/>
    <property type="evidence" value="ECO:0007669"/>
    <property type="project" value="InterPro"/>
</dbReference>
<accession>A0A3S3NVK9</accession>
<evidence type="ECO:0000313" key="3">
    <source>
        <dbReference type="Proteomes" id="UP000285301"/>
    </source>
</evidence>
<organism evidence="2 3">
    <name type="scientific">Dinothrombium tinctorium</name>
    <dbReference type="NCBI Taxonomy" id="1965070"/>
    <lineage>
        <taxon>Eukaryota</taxon>
        <taxon>Metazoa</taxon>
        <taxon>Ecdysozoa</taxon>
        <taxon>Arthropoda</taxon>
        <taxon>Chelicerata</taxon>
        <taxon>Arachnida</taxon>
        <taxon>Acari</taxon>
        <taxon>Acariformes</taxon>
        <taxon>Trombidiformes</taxon>
        <taxon>Prostigmata</taxon>
        <taxon>Anystina</taxon>
        <taxon>Parasitengona</taxon>
        <taxon>Trombidioidea</taxon>
        <taxon>Trombidiidae</taxon>
        <taxon>Dinothrombium</taxon>
    </lineage>
</organism>
<dbReference type="SUPFAM" id="SSF56112">
    <property type="entry name" value="Protein kinase-like (PK-like)"/>
    <property type="match status" value="1"/>
</dbReference>
<dbReference type="GO" id="GO:0005524">
    <property type="term" value="F:ATP binding"/>
    <property type="evidence" value="ECO:0007669"/>
    <property type="project" value="InterPro"/>
</dbReference>
<protein>
    <recommendedName>
        <fullName evidence="1">Protein kinase domain-containing protein</fullName>
    </recommendedName>
</protein>
<dbReference type="PROSITE" id="PS50011">
    <property type="entry name" value="PROTEIN_KINASE_DOM"/>
    <property type="match status" value="1"/>
</dbReference>
<dbReference type="AlphaFoldDB" id="A0A3S3NVK9"/>
<keyword evidence="3" id="KW-1185">Reference proteome</keyword>
<dbReference type="InterPro" id="IPR011009">
    <property type="entry name" value="Kinase-like_dom_sf"/>
</dbReference>
<dbReference type="InterPro" id="IPR000719">
    <property type="entry name" value="Prot_kinase_dom"/>
</dbReference>
<evidence type="ECO:0000313" key="2">
    <source>
        <dbReference type="EMBL" id="RWR99541.1"/>
    </source>
</evidence>
<comment type="caution">
    <text evidence="2">The sequence shown here is derived from an EMBL/GenBank/DDBJ whole genome shotgun (WGS) entry which is preliminary data.</text>
</comment>